<evidence type="ECO:0000313" key="8">
    <source>
        <dbReference type="EMBL" id="WZN60399.1"/>
    </source>
</evidence>
<evidence type="ECO:0000256" key="1">
    <source>
        <dbReference type="ARBA" id="ARBA00004443"/>
    </source>
</evidence>
<evidence type="ECO:0000256" key="2">
    <source>
        <dbReference type="ARBA" id="ARBA00022448"/>
    </source>
</evidence>
<dbReference type="Proteomes" id="UP001472866">
    <property type="component" value="Chromosome 03"/>
</dbReference>
<protein>
    <submittedName>
        <fullName evidence="8">Subunit 10-B of NADH dehydrogenase [ubiquinone] 1 beta subcomplex</fullName>
    </submittedName>
</protein>
<evidence type="ECO:0000256" key="6">
    <source>
        <dbReference type="ARBA" id="ARBA00023128"/>
    </source>
</evidence>
<keyword evidence="7" id="KW-0472">Membrane</keyword>
<evidence type="ECO:0000256" key="3">
    <source>
        <dbReference type="ARBA" id="ARBA00022660"/>
    </source>
</evidence>
<dbReference type="InterPro" id="IPR039993">
    <property type="entry name" value="NDUFB10"/>
</dbReference>
<keyword evidence="4" id="KW-0999">Mitochondrion inner membrane</keyword>
<proteinExistence type="predicted"/>
<evidence type="ECO:0000256" key="7">
    <source>
        <dbReference type="ARBA" id="ARBA00023136"/>
    </source>
</evidence>
<name>A0AAX4P3A5_9CHLO</name>
<keyword evidence="9" id="KW-1185">Reference proteome</keyword>
<dbReference type="EMBL" id="CP151503">
    <property type="protein sequence ID" value="WZN60399.1"/>
    <property type="molecule type" value="Genomic_DNA"/>
</dbReference>
<dbReference type="GO" id="GO:0005743">
    <property type="term" value="C:mitochondrial inner membrane"/>
    <property type="evidence" value="ECO:0007669"/>
    <property type="project" value="UniProtKB-SubCell"/>
</dbReference>
<evidence type="ECO:0000256" key="4">
    <source>
        <dbReference type="ARBA" id="ARBA00022792"/>
    </source>
</evidence>
<dbReference type="AlphaFoldDB" id="A0AAX4P3A5"/>
<keyword evidence="3" id="KW-0679">Respiratory chain</keyword>
<evidence type="ECO:0000256" key="5">
    <source>
        <dbReference type="ARBA" id="ARBA00022982"/>
    </source>
</evidence>
<comment type="subcellular location">
    <subcellularLocation>
        <location evidence="1">Mitochondrion inner membrane</location>
        <topology evidence="1">Peripheral membrane protein</topology>
        <orientation evidence="1">Matrix side</orientation>
    </subcellularLocation>
</comment>
<dbReference type="PANTHER" id="PTHR13094:SF1">
    <property type="entry name" value="NADH DEHYDROGENASE [UBIQUINONE] 1 BETA SUBCOMPLEX SUBUNIT 10"/>
    <property type="match status" value="1"/>
</dbReference>
<organism evidence="8 9">
    <name type="scientific">Chloropicon roscoffensis</name>
    <dbReference type="NCBI Taxonomy" id="1461544"/>
    <lineage>
        <taxon>Eukaryota</taxon>
        <taxon>Viridiplantae</taxon>
        <taxon>Chlorophyta</taxon>
        <taxon>Chloropicophyceae</taxon>
        <taxon>Chloropicales</taxon>
        <taxon>Chloropicaceae</taxon>
        <taxon>Chloropicon</taxon>
    </lineage>
</organism>
<reference evidence="8 9" key="1">
    <citation type="submission" date="2024-03" db="EMBL/GenBank/DDBJ databases">
        <title>Complete genome sequence of the green alga Chloropicon roscoffensis RCC1871.</title>
        <authorList>
            <person name="Lemieux C."/>
            <person name="Pombert J.-F."/>
            <person name="Otis C."/>
            <person name="Turmel M."/>
        </authorList>
    </citation>
    <scope>NUCLEOTIDE SEQUENCE [LARGE SCALE GENOMIC DNA]</scope>
    <source>
        <strain evidence="8 9">RCC1871</strain>
    </source>
</reference>
<accession>A0AAX4P3A5</accession>
<sequence length="84" mass="9876">MAQHQSYPSPPSAEEARTNPIALLELREHVAREKLVKIEEQKLVREELKLCYRREGVNHISKCKHLALEYIRLMKENKEAINLN</sequence>
<evidence type="ECO:0000313" key="9">
    <source>
        <dbReference type="Proteomes" id="UP001472866"/>
    </source>
</evidence>
<dbReference type="PANTHER" id="PTHR13094">
    <property type="entry name" value="NADH-UBIQUINONE OXIDOREDUCTASE PDSW SUBUNIT"/>
    <property type="match status" value="1"/>
</dbReference>
<keyword evidence="6" id="KW-0496">Mitochondrion</keyword>
<keyword evidence="2" id="KW-0813">Transport</keyword>
<keyword evidence="5" id="KW-0249">Electron transport</keyword>
<gene>
    <name evidence="8" type="ORF">HKI87_03g19280</name>
</gene>